<feature type="transmembrane region" description="Helical" evidence="2">
    <location>
        <begin position="1103"/>
        <end position="1121"/>
    </location>
</feature>
<dbReference type="InterPro" id="IPR001036">
    <property type="entry name" value="Acrflvin-R"/>
</dbReference>
<reference evidence="4 5" key="1">
    <citation type="submission" date="2017-10" db="EMBL/GenBank/DDBJ databases">
        <title>Sequencing the genomes of 1000 actinobacteria strains.</title>
        <authorList>
            <person name="Klenk H.-P."/>
        </authorList>
    </citation>
    <scope>NUCLEOTIDE SEQUENCE [LARGE SCALE GENOMIC DNA]</scope>
    <source>
        <strain evidence="4 5">DSM 21798</strain>
    </source>
</reference>
<feature type="region of interest" description="Disordered" evidence="1">
    <location>
        <begin position="517"/>
        <end position="585"/>
    </location>
</feature>
<dbReference type="RefSeq" id="WP_245836232.1">
    <property type="nucleotide sequence ID" value="NZ_PDJE01000001.1"/>
</dbReference>
<evidence type="ECO:0000256" key="2">
    <source>
        <dbReference type="SAM" id="Phobius"/>
    </source>
</evidence>
<dbReference type="InterPro" id="IPR000731">
    <property type="entry name" value="SSD"/>
</dbReference>
<protein>
    <submittedName>
        <fullName evidence="4">AcrB/AcrD/AcrF family protein</fullName>
    </submittedName>
</protein>
<accession>A0A2A9DVJ7</accession>
<feature type="transmembrane region" description="Helical" evidence="2">
    <location>
        <begin position="1133"/>
        <end position="1158"/>
    </location>
</feature>
<dbReference type="GO" id="GO:0005886">
    <property type="term" value="C:plasma membrane"/>
    <property type="evidence" value="ECO:0007669"/>
    <property type="project" value="TreeGrafter"/>
</dbReference>
<dbReference type="Gene3D" id="3.30.70.1440">
    <property type="entry name" value="Multidrug efflux transporter AcrB pore domain"/>
    <property type="match status" value="1"/>
</dbReference>
<feature type="transmembrane region" description="Helical" evidence="2">
    <location>
        <begin position="338"/>
        <end position="354"/>
    </location>
</feature>
<feature type="region of interest" description="Disordered" evidence="1">
    <location>
        <begin position="1164"/>
        <end position="1195"/>
    </location>
</feature>
<feature type="compositionally biased region" description="Basic and acidic residues" evidence="1">
    <location>
        <begin position="517"/>
        <end position="553"/>
    </location>
</feature>
<dbReference type="EMBL" id="PDJE01000001">
    <property type="protein sequence ID" value="PFG30386.1"/>
    <property type="molecule type" value="Genomic_DNA"/>
</dbReference>
<feature type="transmembrane region" description="Helical" evidence="2">
    <location>
        <begin position="12"/>
        <end position="33"/>
    </location>
</feature>
<feature type="transmembrane region" description="Helical" evidence="2">
    <location>
        <begin position="1054"/>
        <end position="1075"/>
    </location>
</feature>
<dbReference type="Gene3D" id="3.30.70.1430">
    <property type="entry name" value="Multidrug efflux transporter AcrB pore domain"/>
    <property type="match status" value="2"/>
</dbReference>
<feature type="compositionally biased region" description="Basic and acidic residues" evidence="1">
    <location>
        <begin position="1175"/>
        <end position="1188"/>
    </location>
</feature>
<evidence type="ECO:0000256" key="1">
    <source>
        <dbReference type="SAM" id="MobiDB-lite"/>
    </source>
</evidence>
<dbReference type="SUPFAM" id="SSF82714">
    <property type="entry name" value="Multidrug efflux transporter AcrB TolC docking domain, DN and DC subdomains"/>
    <property type="match status" value="2"/>
</dbReference>
<feature type="transmembrane region" description="Helical" evidence="2">
    <location>
        <begin position="428"/>
        <end position="456"/>
    </location>
</feature>
<dbReference type="PANTHER" id="PTHR32063:SF0">
    <property type="entry name" value="SWARMING MOTILITY PROTEIN SWRC"/>
    <property type="match status" value="1"/>
</dbReference>
<keyword evidence="5" id="KW-1185">Reference proteome</keyword>
<dbReference type="AlphaFoldDB" id="A0A2A9DVJ7"/>
<dbReference type="Gene3D" id="3.30.70.1320">
    <property type="entry name" value="Multidrug efflux transporter AcrB pore domain like"/>
    <property type="match status" value="1"/>
</dbReference>
<dbReference type="PROSITE" id="PS50156">
    <property type="entry name" value="SSD"/>
    <property type="match status" value="1"/>
</dbReference>
<dbReference type="SUPFAM" id="SSF82693">
    <property type="entry name" value="Multidrug efflux transporter AcrB pore domain, PN1, PN2, PC1 and PC2 subdomains"/>
    <property type="match status" value="2"/>
</dbReference>
<feature type="transmembrane region" description="Helical" evidence="2">
    <location>
        <begin position="1028"/>
        <end position="1048"/>
    </location>
</feature>
<comment type="caution">
    <text evidence="4">The sequence shown here is derived from an EMBL/GenBank/DDBJ whole genome shotgun (WGS) entry which is preliminary data.</text>
</comment>
<gene>
    <name evidence="4" type="ORF">ATJ78_1315</name>
</gene>
<dbReference type="Proteomes" id="UP000221369">
    <property type="component" value="Unassembled WGS sequence"/>
</dbReference>
<feature type="transmembrane region" description="Helical" evidence="2">
    <location>
        <begin position="1002"/>
        <end position="1021"/>
    </location>
</feature>
<dbReference type="Pfam" id="PF00873">
    <property type="entry name" value="ACR_tran"/>
    <property type="match status" value="2"/>
</dbReference>
<feature type="domain" description="SSD" evidence="3">
    <location>
        <begin position="371"/>
        <end position="493"/>
    </location>
</feature>
<feature type="transmembrane region" description="Helical" evidence="2">
    <location>
        <begin position="468"/>
        <end position="495"/>
    </location>
</feature>
<dbReference type="PRINTS" id="PR00702">
    <property type="entry name" value="ACRIFLAVINRP"/>
</dbReference>
<feature type="compositionally biased region" description="Low complexity" evidence="1">
    <location>
        <begin position="554"/>
        <end position="585"/>
    </location>
</feature>
<evidence type="ECO:0000313" key="4">
    <source>
        <dbReference type="EMBL" id="PFG30386.1"/>
    </source>
</evidence>
<dbReference type="Gene3D" id="3.30.2090.10">
    <property type="entry name" value="Multidrug efflux transporter AcrB TolC docking domain, DN and DC subdomains"/>
    <property type="match status" value="2"/>
</dbReference>
<feature type="transmembrane region" description="Helical" evidence="2">
    <location>
        <begin position="677"/>
        <end position="697"/>
    </location>
</feature>
<dbReference type="GO" id="GO:0042910">
    <property type="term" value="F:xenobiotic transmembrane transporter activity"/>
    <property type="evidence" value="ECO:0007669"/>
    <property type="project" value="TreeGrafter"/>
</dbReference>
<keyword evidence="2" id="KW-0812">Transmembrane</keyword>
<keyword evidence="2" id="KW-1133">Transmembrane helix</keyword>
<dbReference type="PANTHER" id="PTHR32063">
    <property type="match status" value="1"/>
</dbReference>
<evidence type="ECO:0000313" key="5">
    <source>
        <dbReference type="Proteomes" id="UP000221369"/>
    </source>
</evidence>
<name>A0A2A9DVJ7_9MICO</name>
<feature type="compositionally biased region" description="Basic residues" evidence="1">
    <location>
        <begin position="1165"/>
        <end position="1174"/>
    </location>
</feature>
<dbReference type="SUPFAM" id="SSF82866">
    <property type="entry name" value="Multidrug efflux transporter AcrB transmembrane domain"/>
    <property type="match status" value="2"/>
</dbReference>
<sequence>MHLLSVASLKNRALIALVTIVVAVFGVISLTGLKQELAPNITFPQLAIVTNYPGASPNVVNDDVSTPIEKAISGVPGLESTSATSSTNLSLVSATFDYGTDLNTAEQKINQSIERISSTLPEDVDPQVMTGSLDDLPIIQLAVTGGDNAELNDLLERVAVPQLEDVEGVREAAIVGAAGQRVTITPDTEELAAAGATTQAIQDALQQNGTLIGAGEITEDGSTYSVQSGTKVHSVDELEALPLTGVTPPDGDVVTLGDVATVELTENPQTTRSRVNGEEALTLSITKLPDANTVDVSHGVTDALPELEESLGDNVTLTVVFDQAPYIEQSIESLSTEGLLGLVFAVLVILLFLLDVRATLVTAISIPTSVLITFIGLQVSDYTLNILTLGALTIAIGRVVDDSIVVIENIKRHLGLSYDRSGSGRLQAIAAAVREVAGAITASTITTVAVFLPLALVGDMTGELFRPFALTVTIALLASLLVSLTIVPVLAYWFLRAPNEKQLAKIEARNQKRTDAIEAKNRARDDAEAARVAKREQKEAAKAAKRESKKTKTPDAVASSSAVEPAAASDVSTGASATGASETATPSIAPMPAIVSASYVRPAKVRGVPFAETDADESADVGETAPVSPDDADLTASAPTRRGRRQAQTDHEDELKHPTLLQRGYLPIIRWTLKHSVTTIILSLLIMGVTLAAAPFMKTNFLGDSGQNTLSVTQTLEPGASLEAQDTAAQKVEDALLDIDGIETVQVSIGSSGSSLSDAFLGGGAGTITFSITTDVDADQAALQQTVRDELETIDDAGTIEVASSSGFGASTDIEVDITATSADDLQAAADAVHDAVAGLDSVAEVSDNLAESRPFIEVAVNRQDAAEAGYSEIALSSFVASATKPQQAGTVVIDDTTLTIYIQSGDEPSTVDELRDLDVPTPTGMVALSTLASVEVADGPQSVTTVDGDRSATVSATPAGDNIGAASAEVLEAIESVDLPAGASAELGGVSADQETAFQQLGLAMLAAILIVYIVMVATFRSLRQPLLLLVSVPFAATGAIGLQLATGVPLGVPSLIGVLMLIGIVVTNAIVLVDLVNQYRDRGLTVADAVEHGAVRRLRPILMTALATIFALTPMALGITGHGGFISQPLAIVVIGGLVSSTVLTLVVLPTLYNLVEGAKERRAAKRERKNAKRAEHDAAEAESPKAESAGVR</sequence>
<keyword evidence="2" id="KW-0472">Membrane</keyword>
<feature type="region of interest" description="Disordered" evidence="1">
    <location>
        <begin position="611"/>
        <end position="655"/>
    </location>
</feature>
<proteinExistence type="predicted"/>
<dbReference type="Gene3D" id="1.20.1640.10">
    <property type="entry name" value="Multidrug efflux transporter AcrB transmembrane domain"/>
    <property type="match status" value="3"/>
</dbReference>
<evidence type="ECO:0000259" key="3">
    <source>
        <dbReference type="PROSITE" id="PS50156"/>
    </source>
</evidence>
<dbReference type="InterPro" id="IPR027463">
    <property type="entry name" value="AcrB_DN_DC_subdom"/>
</dbReference>
<organism evidence="4 5">
    <name type="scientific">Paramicrobacterium agarici</name>
    <dbReference type="NCBI Taxonomy" id="630514"/>
    <lineage>
        <taxon>Bacteria</taxon>
        <taxon>Bacillati</taxon>
        <taxon>Actinomycetota</taxon>
        <taxon>Actinomycetes</taxon>
        <taxon>Micrococcales</taxon>
        <taxon>Microbacteriaceae</taxon>
        <taxon>Paramicrobacterium</taxon>
    </lineage>
</organism>